<keyword evidence="2" id="KW-1185">Reference proteome</keyword>
<organism evidence="1 2">
    <name type="scientific">Pseudomonas extremaustralis</name>
    <dbReference type="NCBI Taxonomy" id="359110"/>
    <lineage>
        <taxon>Bacteria</taxon>
        <taxon>Pseudomonadati</taxon>
        <taxon>Pseudomonadota</taxon>
        <taxon>Gammaproteobacteria</taxon>
        <taxon>Pseudomonadales</taxon>
        <taxon>Pseudomonadaceae</taxon>
        <taxon>Pseudomonas</taxon>
    </lineage>
</organism>
<dbReference type="EMBL" id="LT629689">
    <property type="protein sequence ID" value="SDE86802.1"/>
    <property type="molecule type" value="Genomic_DNA"/>
</dbReference>
<reference evidence="1 2" key="1">
    <citation type="submission" date="2016-10" db="EMBL/GenBank/DDBJ databases">
        <authorList>
            <person name="Varghese N."/>
            <person name="Submissions S."/>
        </authorList>
    </citation>
    <scope>NUCLEOTIDE SEQUENCE [LARGE SCALE GENOMIC DNA]</scope>
    <source>
        <strain evidence="1 2">DSM 17835</strain>
    </source>
</reference>
<evidence type="ECO:0000313" key="2">
    <source>
        <dbReference type="Proteomes" id="UP000182858"/>
    </source>
</evidence>
<proteinExistence type="predicted"/>
<gene>
    <name evidence="1" type="ORF">SAMN05216591_1217</name>
</gene>
<sequence length="36" mass="4220">MTRAEIDARIDLIIGKVKGTRYVSQRQRKPLPKPKR</sequence>
<evidence type="ECO:0000313" key="1">
    <source>
        <dbReference type="EMBL" id="SDE86802.1"/>
    </source>
</evidence>
<name>A0ABY0N285_9PSED</name>
<accession>A0ABY0N285</accession>
<protein>
    <submittedName>
        <fullName evidence="1">Uncharacterized protein</fullName>
    </submittedName>
</protein>
<dbReference type="Proteomes" id="UP000182858">
    <property type="component" value="Chromosome I"/>
</dbReference>